<dbReference type="RefSeq" id="WP_265558560.1">
    <property type="nucleotide sequence ID" value="NZ_CP092471.1"/>
</dbReference>
<reference evidence="2" key="1">
    <citation type="submission" date="2022-02" db="EMBL/GenBank/DDBJ databases">
        <title>Qipengyuania spongiae sp. nov., isolated from marine sponge.</title>
        <authorList>
            <person name="Li Z."/>
            <person name="Zhang M."/>
        </authorList>
    </citation>
    <scope>NUCLEOTIDE SEQUENCE</scope>
    <source>
        <strain evidence="2">PHS-Z21</strain>
    </source>
</reference>
<evidence type="ECO:0000313" key="2">
    <source>
        <dbReference type="EMBL" id="UVI39322.1"/>
    </source>
</evidence>
<organism evidence="2 3">
    <name type="scientific">Qipengyuania spongiae</name>
    <dbReference type="NCBI Taxonomy" id="2909673"/>
    <lineage>
        <taxon>Bacteria</taxon>
        <taxon>Pseudomonadati</taxon>
        <taxon>Pseudomonadota</taxon>
        <taxon>Alphaproteobacteria</taxon>
        <taxon>Sphingomonadales</taxon>
        <taxon>Erythrobacteraceae</taxon>
        <taxon>Qipengyuania</taxon>
    </lineage>
</organism>
<name>A0ABY5SXR1_9SPHN</name>
<keyword evidence="1" id="KW-0472">Membrane</keyword>
<keyword evidence="1" id="KW-1133">Transmembrane helix</keyword>
<keyword evidence="1" id="KW-0812">Transmembrane</keyword>
<evidence type="ECO:0000256" key="1">
    <source>
        <dbReference type="SAM" id="Phobius"/>
    </source>
</evidence>
<sequence>MLDFLQWYGAIAAVVAALVVASNVSTRVSGWAFVLFVSSSASLIAWGFLSEDAEGIGWQNICLLAINLWGVYRYLIRGDPTGRDADPNKPAK</sequence>
<evidence type="ECO:0008006" key="4">
    <source>
        <dbReference type="Google" id="ProtNLM"/>
    </source>
</evidence>
<protein>
    <recommendedName>
        <fullName evidence="4">PRC-barrel domain containing protein</fullName>
    </recommendedName>
</protein>
<feature type="transmembrane region" description="Helical" evidence="1">
    <location>
        <begin position="6"/>
        <end position="24"/>
    </location>
</feature>
<accession>A0ABY5SXR1</accession>
<feature type="transmembrane region" description="Helical" evidence="1">
    <location>
        <begin position="55"/>
        <end position="75"/>
    </location>
</feature>
<dbReference type="Proteomes" id="UP001065265">
    <property type="component" value="Chromosome"/>
</dbReference>
<evidence type="ECO:0000313" key="3">
    <source>
        <dbReference type="Proteomes" id="UP001065265"/>
    </source>
</evidence>
<proteinExistence type="predicted"/>
<keyword evidence="3" id="KW-1185">Reference proteome</keyword>
<feature type="transmembrane region" description="Helical" evidence="1">
    <location>
        <begin position="31"/>
        <end position="49"/>
    </location>
</feature>
<dbReference type="EMBL" id="CP092471">
    <property type="protein sequence ID" value="UVI39322.1"/>
    <property type="molecule type" value="Genomic_DNA"/>
</dbReference>
<gene>
    <name evidence="2" type="ORF">L1F33_14015</name>
</gene>